<reference evidence="3 4" key="1">
    <citation type="submission" date="2018-06" db="EMBL/GenBank/DDBJ databases">
        <authorList>
            <consortium name="Pathogen Informatics"/>
            <person name="Doyle S."/>
        </authorList>
    </citation>
    <scope>NUCLEOTIDE SEQUENCE [LARGE SCALE GENOMIC DNA]</scope>
    <source>
        <strain evidence="3 4">NCTC10571</strain>
    </source>
</reference>
<dbReference type="GO" id="GO:0016787">
    <property type="term" value="F:hydrolase activity"/>
    <property type="evidence" value="ECO:0007669"/>
    <property type="project" value="UniProtKB-KW"/>
</dbReference>
<name>A0A378NW30_9FIRM</name>
<feature type="transmembrane region" description="Helical" evidence="1">
    <location>
        <begin position="107"/>
        <end position="127"/>
    </location>
</feature>
<dbReference type="AlphaFoldDB" id="A0A378NW30"/>
<dbReference type="EC" id="3.1.-.-" evidence="3"/>
<dbReference type="InterPro" id="IPR029052">
    <property type="entry name" value="Metallo-depent_PP-like"/>
</dbReference>
<keyword evidence="1" id="KW-0812">Transmembrane</keyword>
<dbReference type="Proteomes" id="UP000255234">
    <property type="component" value="Unassembled WGS sequence"/>
</dbReference>
<keyword evidence="1" id="KW-1133">Transmembrane helix</keyword>
<evidence type="ECO:0000313" key="3">
    <source>
        <dbReference type="EMBL" id="STY72117.1"/>
    </source>
</evidence>
<evidence type="ECO:0000259" key="2">
    <source>
        <dbReference type="Pfam" id="PF00149"/>
    </source>
</evidence>
<protein>
    <submittedName>
        <fullName evidence="3">Uncharacterized metallophosphoesterase Cj0846</fullName>
        <ecNumber evidence="3">3.1.-.-</ecNumber>
    </submittedName>
</protein>
<feature type="domain" description="Calcineurin-like phosphoesterase" evidence="2">
    <location>
        <begin position="150"/>
        <end position="322"/>
    </location>
</feature>
<accession>A0A378NW30</accession>
<feature type="transmembrane region" description="Helical" evidence="1">
    <location>
        <begin position="62"/>
        <end position="86"/>
    </location>
</feature>
<keyword evidence="3" id="KW-0378">Hydrolase</keyword>
<feature type="transmembrane region" description="Helical" evidence="1">
    <location>
        <begin position="38"/>
        <end position="56"/>
    </location>
</feature>
<dbReference type="InterPro" id="IPR004843">
    <property type="entry name" value="Calcineurin-like_PHP"/>
</dbReference>
<dbReference type="EMBL" id="UGPP01000001">
    <property type="protein sequence ID" value="STY72117.1"/>
    <property type="molecule type" value="Genomic_DNA"/>
</dbReference>
<dbReference type="InterPro" id="IPR051158">
    <property type="entry name" value="Metallophosphoesterase_sf"/>
</dbReference>
<proteinExistence type="predicted"/>
<gene>
    <name evidence="3" type="ORF">NCTC10571_02307</name>
</gene>
<dbReference type="RefSeq" id="WP_115152192.1">
    <property type="nucleotide sequence ID" value="NZ_UGPP01000001.1"/>
</dbReference>
<dbReference type="Pfam" id="PF00149">
    <property type="entry name" value="Metallophos"/>
    <property type="match status" value="1"/>
</dbReference>
<sequence>MMFTIMMALVMAVIACSSILLAKEYISANVYKSARKKLIIINLVAIVGFAVLYPKILDFEYASILIKLVVMWYVLQVFLSIIALLVKIFRLIYEKTSGTKVDESRRRFLHGVVWVPAISATLYGGLYESRNIEFVEQDIDCSAFPKLNGLKIAHLTDVHLGNFFSVRQFYEILNEIAHKAPDMLVITGDIFDSGRINDEAIKILNAFTPYFPFGVYFCWGNHEHIRGIKHLQEALSKTNIKVLNNQSVKILSGDKPLYLLGVDYVDERGGQESANMREQYLQKALKDVPEDAYKILLAHHSIFIDEAFKHNINLTLTGHTHGGQFAFLGIPIIPMFKYMRGKFEQNNSIGYVSNGAGSWFPYRIGCPPEVTFFNFKA</sequence>
<dbReference type="PANTHER" id="PTHR31302">
    <property type="entry name" value="TRANSMEMBRANE PROTEIN WITH METALLOPHOSPHOESTERASE DOMAIN-RELATED"/>
    <property type="match status" value="1"/>
</dbReference>
<evidence type="ECO:0000256" key="1">
    <source>
        <dbReference type="SAM" id="Phobius"/>
    </source>
</evidence>
<dbReference type="SUPFAM" id="SSF56300">
    <property type="entry name" value="Metallo-dependent phosphatases"/>
    <property type="match status" value="1"/>
</dbReference>
<dbReference type="CDD" id="cd07385">
    <property type="entry name" value="MPP_YkuE_C"/>
    <property type="match status" value="1"/>
</dbReference>
<evidence type="ECO:0000313" key="4">
    <source>
        <dbReference type="Proteomes" id="UP000255234"/>
    </source>
</evidence>
<dbReference type="Gene3D" id="3.60.21.10">
    <property type="match status" value="1"/>
</dbReference>
<dbReference type="PANTHER" id="PTHR31302:SF0">
    <property type="entry name" value="TRANSMEMBRANE PROTEIN WITH METALLOPHOSPHOESTERASE DOMAIN"/>
    <property type="match status" value="1"/>
</dbReference>
<keyword evidence="1" id="KW-0472">Membrane</keyword>
<organism evidence="3 4">
    <name type="scientific">Megamonas hypermegale</name>
    <dbReference type="NCBI Taxonomy" id="158847"/>
    <lineage>
        <taxon>Bacteria</taxon>
        <taxon>Bacillati</taxon>
        <taxon>Bacillota</taxon>
        <taxon>Negativicutes</taxon>
        <taxon>Selenomonadales</taxon>
        <taxon>Selenomonadaceae</taxon>
        <taxon>Megamonas</taxon>
    </lineage>
</organism>
<feature type="transmembrane region" description="Helical" evidence="1">
    <location>
        <begin position="6"/>
        <end position="26"/>
    </location>
</feature>